<organism evidence="1 2">
    <name type="scientific">Paraburkholderia podalyriae</name>
    <dbReference type="NCBI Taxonomy" id="1938811"/>
    <lineage>
        <taxon>Bacteria</taxon>
        <taxon>Pseudomonadati</taxon>
        <taxon>Pseudomonadota</taxon>
        <taxon>Betaproteobacteria</taxon>
        <taxon>Burkholderiales</taxon>
        <taxon>Burkholderiaceae</taxon>
        <taxon>Paraburkholderia</taxon>
    </lineage>
</organism>
<evidence type="ECO:0000313" key="2">
    <source>
        <dbReference type="Proteomes" id="UP000736373"/>
    </source>
</evidence>
<dbReference type="Proteomes" id="UP000736373">
    <property type="component" value="Unassembled WGS sequence"/>
</dbReference>
<reference evidence="1 2" key="1">
    <citation type="submission" date="2019-09" db="EMBL/GenBank/DDBJ databases">
        <title>Paraburkholderia podalyriae sp. nov., A South African Podalyria-associated rhizobium.</title>
        <authorList>
            <person name="Mavima L."/>
            <person name="Beukes C.W."/>
            <person name="Palmer M."/>
            <person name="De Meyer S.E."/>
            <person name="James E.K."/>
            <person name="Maluk M."/>
            <person name="Avontuur J.R."/>
            <person name="Chan W.Y."/>
            <person name="Venter S.N."/>
            <person name="Steenkamp E.T."/>
        </authorList>
    </citation>
    <scope>NUCLEOTIDE SEQUENCE [LARGE SCALE GENOMIC DNA]</scope>
    <source>
        <strain evidence="1 2">WC7.3b</strain>
    </source>
</reference>
<name>A0ABR7PV63_9BURK</name>
<comment type="caution">
    <text evidence="1">The sequence shown here is derived from an EMBL/GenBank/DDBJ whole genome shotgun (WGS) entry which is preliminary data.</text>
</comment>
<proteinExistence type="predicted"/>
<protein>
    <submittedName>
        <fullName evidence="1">Uncharacterized protein</fullName>
    </submittedName>
</protein>
<gene>
    <name evidence="1" type="ORF">F6X42_27375</name>
</gene>
<keyword evidence="2" id="KW-1185">Reference proteome</keyword>
<dbReference type="EMBL" id="VZQQ01000029">
    <property type="protein sequence ID" value="MBC8750178.1"/>
    <property type="molecule type" value="Genomic_DNA"/>
</dbReference>
<evidence type="ECO:0000313" key="1">
    <source>
        <dbReference type="EMBL" id="MBC8750178.1"/>
    </source>
</evidence>
<accession>A0ABR7PV63</accession>
<dbReference type="RefSeq" id="WP_187637141.1">
    <property type="nucleotide sequence ID" value="NZ_VZQQ01000029.1"/>
</dbReference>
<sequence length="154" mass="17263">MLRVTIELWPGGRESGKRVIATADIARVKNGALADYEVELRESLLDDIGVGEVAHVRTYPRWSASVWDLVGRCIAAALNGGKEELPGRPVLPEVPVHVSRDGRAYVRLREIPEPSRTLFENNLRGSGCPFVLDDPEPRDCAWSHDWQDFLNGYR</sequence>